<dbReference type="PANTHER" id="PTHR34185:SF3">
    <property type="entry name" value="DNA INTEGRITY SCANNING PROTEIN DISA"/>
    <property type="match status" value="1"/>
</dbReference>
<keyword evidence="5" id="KW-0067">ATP-binding</keyword>
<dbReference type="GO" id="GO:0005524">
    <property type="term" value="F:ATP binding"/>
    <property type="evidence" value="ECO:0007669"/>
    <property type="project" value="UniProtKB-KW"/>
</dbReference>
<evidence type="ECO:0000256" key="2">
    <source>
        <dbReference type="ARBA" id="ARBA00022679"/>
    </source>
</evidence>
<dbReference type="Gene3D" id="1.20.1260.110">
    <property type="entry name" value="DNA integrity scanning linker region"/>
    <property type="match status" value="1"/>
</dbReference>
<dbReference type="AlphaFoldDB" id="A0A2N3G6Z3"/>
<name>A0A2N3G6Z3_9ACTN</name>
<dbReference type="Gene3D" id="1.10.150.20">
    <property type="entry name" value="5' to 3' exonuclease, C-terminal subdomain"/>
    <property type="match status" value="1"/>
</dbReference>
<evidence type="ECO:0000256" key="3">
    <source>
        <dbReference type="ARBA" id="ARBA00022695"/>
    </source>
</evidence>
<dbReference type="InterPro" id="IPR038331">
    <property type="entry name" value="DisA_sf"/>
</dbReference>
<keyword evidence="3" id="KW-0548">Nucleotidyltransferase</keyword>
<dbReference type="Proteomes" id="UP000233654">
    <property type="component" value="Unassembled WGS sequence"/>
</dbReference>
<keyword evidence="4" id="KW-0547">Nucleotide-binding</keyword>
<sequence>MDVRMDTAKQRQGKLIEILEKVSPGTELREAIDRILRVHSGALVVVGGITELRHIMSGGFKINIEFSAPRLFELAKMDGAVILSDDLKSIHFANVHLVPDASIPTHEAGMRHRTAERVARGHGNAFVIAISEKMNTVSIYVGDDHFTLENIPLVLAKADQALQTLSRYRARLDKEYGHLNTLEIEGMVMLRDVIKVVQRNEMVTRIADEVRFQVSELGKDGRLASLQLNELMAGVEESQKLLIKDYLIQRDGRDSASIARELETLTGDEFMDDLTVARALGFRSSIELMNKLVRTRGYRVLSMIPRVPSSVIDRVVARFDNLKNIMTASPALLDEVDGVGERRAHAIKEGLDRISEEKA</sequence>
<comment type="caution">
    <text evidence="7">The sequence shown here is derived from an EMBL/GenBank/DDBJ whole genome shotgun (WGS) entry which is preliminary data.</text>
</comment>
<proteinExistence type="predicted"/>
<dbReference type="PANTHER" id="PTHR34185">
    <property type="entry name" value="DIADENYLATE CYCLASE"/>
    <property type="match status" value="1"/>
</dbReference>
<reference evidence="7 8" key="1">
    <citation type="journal article" date="2017" name="ISME J.">
        <title>Potential for microbial H2 and metal transformations associated with novel bacteria and archaea in deep terrestrial subsurface sediments.</title>
        <authorList>
            <person name="Hernsdorf A.W."/>
            <person name="Amano Y."/>
            <person name="Miyakawa K."/>
            <person name="Ise K."/>
            <person name="Suzuki Y."/>
            <person name="Anantharaman K."/>
            <person name="Probst A."/>
            <person name="Burstein D."/>
            <person name="Thomas B.C."/>
            <person name="Banfield J.F."/>
        </authorList>
    </citation>
    <scope>NUCLEOTIDE SEQUENCE [LARGE SCALE GENOMIC DNA]</scope>
    <source>
        <strain evidence="7">HGW-Actinobacteria-3</strain>
    </source>
</reference>
<dbReference type="GO" id="GO:0004016">
    <property type="term" value="F:adenylate cyclase activity"/>
    <property type="evidence" value="ECO:0007669"/>
    <property type="project" value="TreeGrafter"/>
</dbReference>
<dbReference type="EMBL" id="PHEX01000015">
    <property type="protein sequence ID" value="PKQ28463.1"/>
    <property type="molecule type" value="Genomic_DNA"/>
</dbReference>
<gene>
    <name evidence="7" type="ORF">CVT63_02665</name>
</gene>
<protein>
    <submittedName>
        <fullName evidence="7">DNA integrity scanning protein DisA</fullName>
    </submittedName>
</protein>
<dbReference type="InterPro" id="IPR050338">
    <property type="entry name" value="DisA"/>
</dbReference>
<dbReference type="SUPFAM" id="SSF47781">
    <property type="entry name" value="RuvA domain 2-like"/>
    <property type="match status" value="1"/>
</dbReference>
<evidence type="ECO:0000256" key="5">
    <source>
        <dbReference type="ARBA" id="ARBA00022840"/>
    </source>
</evidence>
<dbReference type="Pfam" id="PF10635">
    <property type="entry name" value="DisA-linker"/>
    <property type="match status" value="1"/>
</dbReference>
<dbReference type="Gene3D" id="3.40.1700.10">
    <property type="entry name" value="DNA integrity scanning protein, DisA, N-terminal domain"/>
    <property type="match status" value="1"/>
</dbReference>
<organism evidence="7 8">
    <name type="scientific">Candidatus Anoxymicrobium japonicum</name>
    <dbReference type="NCBI Taxonomy" id="2013648"/>
    <lineage>
        <taxon>Bacteria</taxon>
        <taxon>Bacillati</taxon>
        <taxon>Actinomycetota</taxon>
        <taxon>Candidatus Geothermincolia</taxon>
        <taxon>Candidatus Geothermincolales</taxon>
        <taxon>Candidatus Anoxymicrobiaceae</taxon>
        <taxon>Candidatus Anoxymicrobium</taxon>
    </lineage>
</organism>
<dbReference type="InterPro" id="IPR036888">
    <property type="entry name" value="DNA_integrity_DisA_N_sf"/>
</dbReference>
<evidence type="ECO:0000256" key="4">
    <source>
        <dbReference type="ARBA" id="ARBA00022741"/>
    </source>
</evidence>
<evidence type="ECO:0000313" key="8">
    <source>
        <dbReference type="Proteomes" id="UP000233654"/>
    </source>
</evidence>
<evidence type="ECO:0000259" key="6">
    <source>
        <dbReference type="PROSITE" id="PS51794"/>
    </source>
</evidence>
<dbReference type="PROSITE" id="PS51794">
    <property type="entry name" value="DAC"/>
    <property type="match status" value="1"/>
</dbReference>
<evidence type="ECO:0000256" key="1">
    <source>
        <dbReference type="ARBA" id="ARBA00000877"/>
    </source>
</evidence>
<dbReference type="GO" id="GO:0106408">
    <property type="term" value="F:diadenylate cyclase activity"/>
    <property type="evidence" value="ECO:0007669"/>
    <property type="project" value="UniProtKB-EC"/>
</dbReference>
<dbReference type="InterPro" id="IPR003390">
    <property type="entry name" value="DNA_integrity_scan_DisA_N"/>
</dbReference>
<dbReference type="SUPFAM" id="SSF143597">
    <property type="entry name" value="YojJ-like"/>
    <property type="match status" value="1"/>
</dbReference>
<evidence type="ECO:0000313" key="7">
    <source>
        <dbReference type="EMBL" id="PKQ28463.1"/>
    </source>
</evidence>
<accession>A0A2N3G6Z3</accession>
<comment type="catalytic activity">
    <reaction evidence="1">
        <text>2 ATP = 3',3'-c-di-AMP + 2 diphosphate</text>
        <dbReference type="Rhea" id="RHEA:35655"/>
        <dbReference type="ChEBI" id="CHEBI:30616"/>
        <dbReference type="ChEBI" id="CHEBI:33019"/>
        <dbReference type="ChEBI" id="CHEBI:71500"/>
        <dbReference type="EC" id="2.7.7.85"/>
    </reaction>
</comment>
<keyword evidence="2" id="KW-0808">Transferase</keyword>
<dbReference type="InterPro" id="IPR010994">
    <property type="entry name" value="RuvA_2-like"/>
</dbReference>
<dbReference type="NCBIfam" id="NF010009">
    <property type="entry name" value="PRK13482.1"/>
    <property type="match status" value="1"/>
</dbReference>
<dbReference type="Pfam" id="PF02457">
    <property type="entry name" value="DAC"/>
    <property type="match status" value="1"/>
</dbReference>
<dbReference type="InterPro" id="IPR018906">
    <property type="entry name" value="DNA_integrity_scan_DisA_link"/>
</dbReference>
<feature type="domain" description="DAC" evidence="6">
    <location>
        <begin position="12"/>
        <end position="153"/>
    </location>
</feature>